<dbReference type="Gene3D" id="3.40.30.10">
    <property type="entry name" value="Glutaredoxin"/>
    <property type="match status" value="1"/>
</dbReference>
<comment type="caution">
    <text evidence="8">The sequence shown here is derived from an EMBL/GenBank/DDBJ whole genome shotgun (WGS) entry which is preliminary data.</text>
</comment>
<evidence type="ECO:0000313" key="9">
    <source>
        <dbReference type="Proteomes" id="UP000231742"/>
    </source>
</evidence>
<proteinExistence type="inferred from homology"/>
<organism evidence="8 9">
    <name type="scientific">Salinibacterium amurskyense</name>
    <dbReference type="NCBI Taxonomy" id="205941"/>
    <lineage>
        <taxon>Bacteria</taxon>
        <taxon>Bacillati</taxon>
        <taxon>Actinomycetota</taxon>
        <taxon>Actinomycetes</taxon>
        <taxon>Micrococcales</taxon>
        <taxon>Microbacteriaceae</taxon>
        <taxon>Salinibacterium</taxon>
    </lineage>
</organism>
<dbReference type="RefSeq" id="WP_100388069.1">
    <property type="nucleotide sequence ID" value="NZ_BMZU01000001.1"/>
</dbReference>
<dbReference type="GO" id="GO:0015035">
    <property type="term" value="F:protein-disulfide reductase activity"/>
    <property type="evidence" value="ECO:0007669"/>
    <property type="project" value="UniProtKB-UniRule"/>
</dbReference>
<dbReference type="InterPro" id="IPR017937">
    <property type="entry name" value="Thioredoxin_CS"/>
</dbReference>
<keyword evidence="2" id="KW-0813">Transport</keyword>
<dbReference type="PANTHER" id="PTHR45663:SF40">
    <property type="entry name" value="THIOREDOXIN 2"/>
    <property type="match status" value="1"/>
</dbReference>
<dbReference type="PROSITE" id="PS51352">
    <property type="entry name" value="THIOREDOXIN_2"/>
    <property type="match status" value="1"/>
</dbReference>
<evidence type="ECO:0000256" key="5">
    <source>
        <dbReference type="ARBA" id="ARBA00023284"/>
    </source>
</evidence>
<evidence type="ECO:0000313" key="8">
    <source>
        <dbReference type="EMBL" id="PJJ81379.1"/>
    </source>
</evidence>
<sequence length="133" mass="14095">MSTITLTSEDFGQAVTKDGITLVDFWAEWCGPCKQFGPIFEAASEAHPDITFGKVDTEDQQELAGAAGITSIPTLMVFREGVLVFSQPGALPAPALEQVIEGAKNLDMVEVHKQVAAQQAAAEAGEAPTEHSH</sequence>
<dbReference type="CDD" id="cd02947">
    <property type="entry name" value="TRX_family"/>
    <property type="match status" value="1"/>
</dbReference>
<comment type="similarity">
    <text evidence="1">Belongs to the thioredoxin family.</text>
</comment>
<keyword evidence="4" id="KW-1015">Disulfide bond</keyword>
<keyword evidence="9" id="KW-1185">Reference proteome</keyword>
<evidence type="ECO:0000256" key="3">
    <source>
        <dbReference type="ARBA" id="ARBA00022982"/>
    </source>
</evidence>
<evidence type="ECO:0000256" key="2">
    <source>
        <dbReference type="ARBA" id="ARBA00022448"/>
    </source>
</evidence>
<gene>
    <name evidence="8" type="ORF">CLV85_0552</name>
</gene>
<dbReference type="NCBIfam" id="TIGR01068">
    <property type="entry name" value="thioredoxin"/>
    <property type="match status" value="1"/>
</dbReference>
<reference evidence="8 9" key="1">
    <citation type="submission" date="2017-11" db="EMBL/GenBank/DDBJ databases">
        <title>Genomic Encyclopedia of Archaeal and Bacterial Type Strains, Phase II (KMG-II): From Individual Species to Whole Genera.</title>
        <authorList>
            <person name="Goeker M."/>
        </authorList>
    </citation>
    <scope>NUCLEOTIDE SEQUENCE [LARGE SCALE GENOMIC DNA]</scope>
    <source>
        <strain evidence="8 9">DSM 16400</strain>
    </source>
</reference>
<dbReference type="PANTHER" id="PTHR45663">
    <property type="entry name" value="GEO12009P1"/>
    <property type="match status" value="1"/>
</dbReference>
<dbReference type="GO" id="GO:0005829">
    <property type="term" value="C:cytosol"/>
    <property type="evidence" value="ECO:0007669"/>
    <property type="project" value="TreeGrafter"/>
</dbReference>
<dbReference type="AlphaFoldDB" id="A0A2M9D6N2"/>
<protein>
    <recommendedName>
        <fullName evidence="6">Thioredoxin</fullName>
    </recommendedName>
</protein>
<dbReference type="SUPFAM" id="SSF52833">
    <property type="entry name" value="Thioredoxin-like"/>
    <property type="match status" value="1"/>
</dbReference>
<dbReference type="Pfam" id="PF00085">
    <property type="entry name" value="Thioredoxin"/>
    <property type="match status" value="1"/>
</dbReference>
<evidence type="ECO:0000256" key="6">
    <source>
        <dbReference type="NCBIfam" id="TIGR01068"/>
    </source>
</evidence>
<evidence type="ECO:0000256" key="4">
    <source>
        <dbReference type="ARBA" id="ARBA00023157"/>
    </source>
</evidence>
<dbReference type="InterPro" id="IPR013766">
    <property type="entry name" value="Thioredoxin_domain"/>
</dbReference>
<keyword evidence="3" id="KW-0249">Electron transport</keyword>
<dbReference type="InterPro" id="IPR005746">
    <property type="entry name" value="Thioredoxin"/>
</dbReference>
<evidence type="ECO:0000259" key="7">
    <source>
        <dbReference type="PROSITE" id="PS51352"/>
    </source>
</evidence>
<dbReference type="PRINTS" id="PR00421">
    <property type="entry name" value="THIOREDOXIN"/>
</dbReference>
<dbReference type="EMBL" id="PGFH01000001">
    <property type="protein sequence ID" value="PJJ81379.1"/>
    <property type="molecule type" value="Genomic_DNA"/>
</dbReference>
<dbReference type="InterPro" id="IPR036249">
    <property type="entry name" value="Thioredoxin-like_sf"/>
</dbReference>
<accession>A0A2M9D6N2</accession>
<evidence type="ECO:0000256" key="1">
    <source>
        <dbReference type="ARBA" id="ARBA00008987"/>
    </source>
</evidence>
<feature type="domain" description="Thioredoxin" evidence="7">
    <location>
        <begin position="1"/>
        <end position="105"/>
    </location>
</feature>
<name>A0A2M9D6N2_9MICO</name>
<dbReference type="OrthoDB" id="9790390at2"/>
<dbReference type="Proteomes" id="UP000231742">
    <property type="component" value="Unassembled WGS sequence"/>
</dbReference>
<keyword evidence="5" id="KW-0676">Redox-active center</keyword>
<dbReference type="PROSITE" id="PS00194">
    <property type="entry name" value="THIOREDOXIN_1"/>
    <property type="match status" value="1"/>
</dbReference>